<name>A0A1H0AA73_9HYPH</name>
<dbReference type="EMBL" id="FNHS01000007">
    <property type="protein sequence ID" value="SDN30174.1"/>
    <property type="molecule type" value="Genomic_DNA"/>
</dbReference>
<dbReference type="GO" id="GO:0003677">
    <property type="term" value="F:DNA binding"/>
    <property type="evidence" value="ECO:0007669"/>
    <property type="project" value="InterPro"/>
</dbReference>
<comment type="similarity">
    <text evidence="1">Belongs to the ros/MucR family.</text>
</comment>
<dbReference type="Gene3D" id="1.10.10.1550">
    <property type="entry name" value="ROS/MUCR transcriptional regulator protein"/>
    <property type="match status" value="1"/>
</dbReference>
<evidence type="ECO:0000313" key="2">
    <source>
        <dbReference type="EMBL" id="SDN30174.1"/>
    </source>
</evidence>
<reference evidence="3" key="1">
    <citation type="submission" date="2016-10" db="EMBL/GenBank/DDBJ databases">
        <authorList>
            <person name="Varghese N."/>
            <person name="Submissions S."/>
        </authorList>
    </citation>
    <scope>NUCLEOTIDE SEQUENCE [LARGE SCALE GENOMIC DNA]</scope>
    <source>
        <strain evidence="3">BL47</strain>
    </source>
</reference>
<accession>A0A1H0AA73</accession>
<evidence type="ECO:0000256" key="1">
    <source>
        <dbReference type="ARBA" id="ARBA00007031"/>
    </source>
</evidence>
<dbReference type="GO" id="GO:0006355">
    <property type="term" value="P:regulation of DNA-templated transcription"/>
    <property type="evidence" value="ECO:0007669"/>
    <property type="project" value="InterPro"/>
</dbReference>
<dbReference type="Pfam" id="PF05443">
    <property type="entry name" value="ROS_MUCR"/>
    <property type="match status" value="1"/>
</dbReference>
<dbReference type="AlphaFoldDB" id="A0A1H0AA73"/>
<proteinExistence type="inferred from homology"/>
<gene>
    <name evidence="2" type="ORF">SAMN05216360_107122</name>
</gene>
<dbReference type="STRING" id="582672.SAMN05216360_107122"/>
<keyword evidence="3" id="KW-1185">Reference proteome</keyword>
<sequence>MLLFDTGSQPARIKMRFPRPDVGQEHLDTSRVFAFGTVDVTHESFEWTRPVPEQNPERALERIKLAAEIVAAYVSNNSVPPTTLPDLMAGVHAALNNLGGKPAVEAPPPVEQPTPAQIRKSVQQDGIISFIDGRSYKTLKRHLTAHGLTPELYRERYGLPEDYPMTAPGYAAQRSALAKAIGLGVPGGRIDQRRTGTNG</sequence>
<organism evidence="2 3">
    <name type="scientific">Methylobacterium phyllostachyos</name>
    <dbReference type="NCBI Taxonomy" id="582672"/>
    <lineage>
        <taxon>Bacteria</taxon>
        <taxon>Pseudomonadati</taxon>
        <taxon>Pseudomonadota</taxon>
        <taxon>Alphaproteobacteria</taxon>
        <taxon>Hyphomicrobiales</taxon>
        <taxon>Methylobacteriaceae</taxon>
        <taxon>Methylobacterium</taxon>
    </lineage>
</organism>
<dbReference type="Proteomes" id="UP000198704">
    <property type="component" value="Unassembled WGS sequence"/>
</dbReference>
<protein>
    <submittedName>
        <fullName evidence="2">Predicted transcriptional regulator</fullName>
    </submittedName>
</protein>
<dbReference type="InterPro" id="IPR008807">
    <property type="entry name" value="ROS_MUCR"/>
</dbReference>
<dbReference type="GO" id="GO:0008270">
    <property type="term" value="F:zinc ion binding"/>
    <property type="evidence" value="ECO:0007669"/>
    <property type="project" value="InterPro"/>
</dbReference>
<evidence type="ECO:0000313" key="3">
    <source>
        <dbReference type="Proteomes" id="UP000198704"/>
    </source>
</evidence>
<dbReference type="InterPro" id="IPR041920">
    <property type="entry name" value="ROS/MUCR_sf"/>
</dbReference>